<keyword evidence="7 12" id="KW-0406">Ion transport</keyword>
<reference evidence="13 14" key="1">
    <citation type="submission" date="2020-08" db="EMBL/GenBank/DDBJ databases">
        <title>Bridging the membrane lipid divide: bacteria of the FCB group superphylum have the potential to synthesize archaeal ether lipids.</title>
        <authorList>
            <person name="Villanueva L."/>
            <person name="Von Meijenfeldt F.A.B."/>
            <person name="Westbye A.B."/>
            <person name="Yadav S."/>
            <person name="Hopmans E.C."/>
            <person name="Dutilh B.E."/>
            <person name="Sinninghe Damste J.S."/>
        </authorList>
    </citation>
    <scope>NUCLEOTIDE SEQUENCE [LARGE SCALE GENOMIC DNA]</scope>
    <source>
        <strain evidence="13">NIOZ-UU100</strain>
    </source>
</reference>
<evidence type="ECO:0000256" key="12">
    <source>
        <dbReference type="HAMAP-Rule" id="MF_00454"/>
    </source>
</evidence>
<dbReference type="GO" id="GO:0005886">
    <property type="term" value="C:plasma membrane"/>
    <property type="evidence" value="ECO:0007669"/>
    <property type="project" value="UniProtKB-SubCell"/>
</dbReference>
<comment type="function">
    <text evidence="12">Fluoride-specific ion channel. Important for reducing fluoride concentration in the cell, thus reducing its toxicity.</text>
</comment>
<evidence type="ECO:0000256" key="6">
    <source>
        <dbReference type="ARBA" id="ARBA00023053"/>
    </source>
</evidence>
<dbReference type="AlphaFoldDB" id="A0A8J6P4B0"/>
<feature type="transmembrane region" description="Helical" evidence="12">
    <location>
        <begin position="66"/>
        <end position="84"/>
    </location>
</feature>
<evidence type="ECO:0000256" key="2">
    <source>
        <dbReference type="ARBA" id="ARBA00022475"/>
    </source>
</evidence>
<dbReference type="PANTHER" id="PTHR28259">
    <property type="entry name" value="FLUORIDE EXPORT PROTEIN 1-RELATED"/>
    <property type="match status" value="1"/>
</dbReference>
<evidence type="ECO:0000256" key="5">
    <source>
        <dbReference type="ARBA" id="ARBA00022989"/>
    </source>
</evidence>
<evidence type="ECO:0000256" key="1">
    <source>
        <dbReference type="ARBA" id="ARBA00004651"/>
    </source>
</evidence>
<keyword evidence="9 12" id="KW-0407">Ion channel</keyword>
<feature type="binding site" evidence="12">
    <location>
        <position position="77"/>
    </location>
    <ligand>
        <name>Na(+)</name>
        <dbReference type="ChEBI" id="CHEBI:29101"/>
        <note>structural</note>
    </ligand>
</feature>
<comment type="caution">
    <text evidence="13">The sequence shown here is derived from an EMBL/GenBank/DDBJ whole genome shotgun (WGS) entry which is preliminary data.</text>
</comment>
<evidence type="ECO:0000256" key="3">
    <source>
        <dbReference type="ARBA" id="ARBA00022519"/>
    </source>
</evidence>
<evidence type="ECO:0000256" key="10">
    <source>
        <dbReference type="ARBA" id="ARBA00035120"/>
    </source>
</evidence>
<keyword evidence="2 12" id="KW-1003">Cell membrane</keyword>
<accession>A0A8J6P4B0</accession>
<evidence type="ECO:0000256" key="7">
    <source>
        <dbReference type="ARBA" id="ARBA00023065"/>
    </source>
</evidence>
<feature type="transmembrane region" description="Helical" evidence="12">
    <location>
        <begin position="96"/>
        <end position="119"/>
    </location>
</feature>
<comment type="similarity">
    <text evidence="10 12">Belongs to the fluoride channel Fluc/FEX (TC 1.A.43) family.</text>
</comment>
<keyword evidence="12" id="KW-0479">Metal-binding</keyword>
<dbReference type="GO" id="GO:0046872">
    <property type="term" value="F:metal ion binding"/>
    <property type="evidence" value="ECO:0007669"/>
    <property type="project" value="UniProtKB-KW"/>
</dbReference>
<evidence type="ECO:0000256" key="9">
    <source>
        <dbReference type="ARBA" id="ARBA00023303"/>
    </source>
</evidence>
<comment type="activity regulation">
    <text evidence="12">Na(+) is not transported, but it plays an essential structural role and its presence is essential for fluoride channel function.</text>
</comment>
<keyword evidence="6 12" id="KW-0915">Sodium</keyword>
<dbReference type="HAMAP" id="MF_00454">
    <property type="entry name" value="FluC"/>
    <property type="match status" value="1"/>
</dbReference>
<feature type="transmembrane region" description="Helical" evidence="12">
    <location>
        <begin position="33"/>
        <end position="54"/>
    </location>
</feature>
<evidence type="ECO:0000313" key="14">
    <source>
        <dbReference type="Proteomes" id="UP000654401"/>
    </source>
</evidence>
<feature type="binding site" evidence="12">
    <location>
        <position position="74"/>
    </location>
    <ligand>
        <name>Na(+)</name>
        <dbReference type="ChEBI" id="CHEBI:29101"/>
        <note>structural</note>
    </ligand>
</feature>
<dbReference type="GO" id="GO:0140114">
    <property type="term" value="P:cellular detoxification of fluoride"/>
    <property type="evidence" value="ECO:0007669"/>
    <property type="project" value="UniProtKB-UniRule"/>
</dbReference>
<dbReference type="GO" id="GO:0062054">
    <property type="term" value="F:fluoride channel activity"/>
    <property type="evidence" value="ECO:0007669"/>
    <property type="project" value="UniProtKB-UniRule"/>
</dbReference>
<dbReference type="Proteomes" id="UP000654401">
    <property type="component" value="Unassembled WGS sequence"/>
</dbReference>
<keyword evidence="12" id="KW-0813">Transport</keyword>
<dbReference type="EMBL" id="JACNFK010000018">
    <property type="protein sequence ID" value="MBC8519215.1"/>
    <property type="molecule type" value="Genomic_DNA"/>
</dbReference>
<keyword evidence="3" id="KW-0997">Cell inner membrane</keyword>
<keyword evidence="5 12" id="KW-1133">Transmembrane helix</keyword>
<evidence type="ECO:0000256" key="11">
    <source>
        <dbReference type="ARBA" id="ARBA00035585"/>
    </source>
</evidence>
<evidence type="ECO:0000256" key="4">
    <source>
        <dbReference type="ARBA" id="ARBA00022692"/>
    </source>
</evidence>
<evidence type="ECO:0000313" key="13">
    <source>
        <dbReference type="EMBL" id="MBC8519215.1"/>
    </source>
</evidence>
<dbReference type="Pfam" id="PF02537">
    <property type="entry name" value="CRCB"/>
    <property type="match status" value="1"/>
</dbReference>
<comment type="catalytic activity">
    <reaction evidence="11">
        <text>fluoride(in) = fluoride(out)</text>
        <dbReference type="Rhea" id="RHEA:76159"/>
        <dbReference type="ChEBI" id="CHEBI:17051"/>
    </reaction>
    <physiologicalReaction direction="left-to-right" evidence="11">
        <dbReference type="Rhea" id="RHEA:76160"/>
    </physiologicalReaction>
</comment>
<keyword evidence="4 12" id="KW-0812">Transmembrane</keyword>
<dbReference type="PANTHER" id="PTHR28259:SF1">
    <property type="entry name" value="FLUORIDE EXPORT PROTEIN 1-RELATED"/>
    <property type="match status" value="1"/>
</dbReference>
<organism evidence="13 14">
    <name type="scientific">Candidatus Thiopontia autotrophica</name>
    <dbReference type="NCBI Taxonomy" id="2841688"/>
    <lineage>
        <taxon>Bacteria</taxon>
        <taxon>Pseudomonadati</taxon>
        <taxon>Pseudomonadota</taxon>
        <taxon>Gammaproteobacteria</taxon>
        <taxon>Candidatus Thiopontia</taxon>
    </lineage>
</organism>
<sequence>MQLIAIAVGGALGSVMRYLVSNGIYGWLGRGFPWGTMTVNVLGSLVMGLLFVLLTERLALGPQWRAFLLIGFLGAFTTFSSFSMETLNLLEGGEVMRAVLNMVGSVVVCVGAAWLGVIVGRMSWG</sequence>
<dbReference type="NCBIfam" id="TIGR00494">
    <property type="entry name" value="crcB"/>
    <property type="match status" value="1"/>
</dbReference>
<dbReference type="InterPro" id="IPR003691">
    <property type="entry name" value="FluC"/>
</dbReference>
<proteinExistence type="inferred from homology"/>
<name>A0A8J6P4B0_9GAMM</name>
<gene>
    <name evidence="12 13" type="primary">crcB</name>
    <name evidence="12" type="synonym">fluC</name>
    <name evidence="13" type="ORF">H8D24_02230</name>
</gene>
<comment type="subcellular location">
    <subcellularLocation>
        <location evidence="1 12">Cell membrane</location>
        <topology evidence="1 12">Multi-pass membrane protein</topology>
    </subcellularLocation>
</comment>
<keyword evidence="8 12" id="KW-0472">Membrane</keyword>
<evidence type="ECO:0000256" key="8">
    <source>
        <dbReference type="ARBA" id="ARBA00023136"/>
    </source>
</evidence>
<protein>
    <recommendedName>
        <fullName evidence="12">Fluoride-specific ion channel FluC</fullName>
    </recommendedName>
</protein>